<dbReference type="EC" id="2.7.13.3" evidence="2"/>
<dbReference type="AlphaFoldDB" id="A0A853FYA5"/>
<dbReference type="InterPro" id="IPR000700">
    <property type="entry name" value="PAS-assoc_C"/>
</dbReference>
<dbReference type="PRINTS" id="PR00344">
    <property type="entry name" value="BCTRLSENSOR"/>
</dbReference>
<dbReference type="PROSITE" id="PS50112">
    <property type="entry name" value="PAS"/>
    <property type="match status" value="1"/>
</dbReference>
<name>A0A853FYA5_9BURK</name>
<feature type="modified residue" description="4-aspartylphosphate" evidence="4">
    <location>
        <position position="466"/>
    </location>
</feature>
<evidence type="ECO:0000259" key="8">
    <source>
        <dbReference type="PROSITE" id="PS50113"/>
    </source>
</evidence>
<dbReference type="Gene3D" id="3.30.565.10">
    <property type="entry name" value="Histidine kinase-like ATPase, C-terminal domain"/>
    <property type="match status" value="1"/>
</dbReference>
<dbReference type="InterPro" id="IPR036890">
    <property type="entry name" value="HATPase_C_sf"/>
</dbReference>
<dbReference type="SMART" id="SM00387">
    <property type="entry name" value="HATPase_c"/>
    <property type="match status" value="1"/>
</dbReference>
<organism evidence="9 10">
    <name type="scientific">Parapusillimonas granuli</name>
    <dbReference type="NCBI Taxonomy" id="380911"/>
    <lineage>
        <taxon>Bacteria</taxon>
        <taxon>Pseudomonadati</taxon>
        <taxon>Pseudomonadota</taxon>
        <taxon>Betaproteobacteria</taxon>
        <taxon>Burkholderiales</taxon>
        <taxon>Alcaligenaceae</taxon>
        <taxon>Parapusillimonas</taxon>
    </lineage>
</organism>
<reference evidence="9 10" key="1">
    <citation type="submission" date="2020-07" db="EMBL/GenBank/DDBJ databases">
        <title>Taxonomic revisions and descriptions of new bacterial species based on genomic comparisons in the high-G+C-content subgroup of the family Alcaligenaceae.</title>
        <authorList>
            <person name="Szabo A."/>
            <person name="Felfoldi T."/>
        </authorList>
    </citation>
    <scope>NUCLEOTIDE SEQUENCE [LARGE SCALE GENOMIC DNA]</scope>
    <source>
        <strain evidence="9 10">LMG 24012</strain>
    </source>
</reference>
<dbReference type="InterPro" id="IPR004358">
    <property type="entry name" value="Sig_transdc_His_kin-like_C"/>
</dbReference>
<dbReference type="PANTHER" id="PTHR43065">
    <property type="entry name" value="SENSOR HISTIDINE KINASE"/>
    <property type="match status" value="1"/>
</dbReference>
<protein>
    <recommendedName>
        <fullName evidence="2">histidine kinase</fullName>
        <ecNumber evidence="2">2.7.13.3</ecNumber>
    </recommendedName>
</protein>
<evidence type="ECO:0000313" key="10">
    <source>
        <dbReference type="Proteomes" id="UP000559809"/>
    </source>
</evidence>
<dbReference type="Pfam" id="PF13426">
    <property type="entry name" value="PAS_9"/>
    <property type="match status" value="1"/>
</dbReference>
<dbReference type="SUPFAM" id="SSF47384">
    <property type="entry name" value="Homodimeric domain of signal transducing histidine kinase"/>
    <property type="match status" value="1"/>
</dbReference>
<dbReference type="SUPFAM" id="SSF52172">
    <property type="entry name" value="CheY-like"/>
    <property type="match status" value="1"/>
</dbReference>
<dbReference type="InterPro" id="IPR011006">
    <property type="entry name" value="CheY-like_superfamily"/>
</dbReference>
<dbReference type="CDD" id="cd00130">
    <property type="entry name" value="PAS"/>
    <property type="match status" value="1"/>
</dbReference>
<proteinExistence type="predicted"/>
<evidence type="ECO:0000259" key="5">
    <source>
        <dbReference type="PROSITE" id="PS50109"/>
    </source>
</evidence>
<feature type="domain" description="Response regulatory" evidence="6">
    <location>
        <begin position="415"/>
        <end position="528"/>
    </location>
</feature>
<evidence type="ECO:0000259" key="7">
    <source>
        <dbReference type="PROSITE" id="PS50112"/>
    </source>
</evidence>
<dbReference type="Pfam" id="PF02518">
    <property type="entry name" value="HATPase_c"/>
    <property type="match status" value="1"/>
</dbReference>
<dbReference type="SUPFAM" id="SSF55785">
    <property type="entry name" value="PYP-like sensor domain (PAS domain)"/>
    <property type="match status" value="1"/>
</dbReference>
<dbReference type="InterPro" id="IPR005467">
    <property type="entry name" value="His_kinase_dom"/>
</dbReference>
<dbReference type="SUPFAM" id="SSF55874">
    <property type="entry name" value="ATPase domain of HSP90 chaperone/DNA topoisomerase II/histidine kinase"/>
    <property type="match status" value="1"/>
</dbReference>
<dbReference type="GO" id="GO:0000155">
    <property type="term" value="F:phosphorelay sensor kinase activity"/>
    <property type="evidence" value="ECO:0007669"/>
    <property type="project" value="InterPro"/>
</dbReference>
<dbReference type="InterPro" id="IPR036097">
    <property type="entry name" value="HisK_dim/P_sf"/>
</dbReference>
<dbReference type="InterPro" id="IPR003661">
    <property type="entry name" value="HisK_dim/P_dom"/>
</dbReference>
<dbReference type="InterPro" id="IPR001789">
    <property type="entry name" value="Sig_transdc_resp-reg_receiver"/>
</dbReference>
<evidence type="ECO:0000313" key="9">
    <source>
        <dbReference type="EMBL" id="NYT49077.1"/>
    </source>
</evidence>
<dbReference type="Gene3D" id="1.10.287.130">
    <property type="match status" value="1"/>
</dbReference>
<dbReference type="PROSITE" id="PS50113">
    <property type="entry name" value="PAC"/>
    <property type="match status" value="1"/>
</dbReference>
<feature type="domain" description="PAS" evidence="7">
    <location>
        <begin position="23"/>
        <end position="96"/>
    </location>
</feature>
<dbReference type="SMART" id="SM00388">
    <property type="entry name" value="HisKA"/>
    <property type="match status" value="1"/>
</dbReference>
<dbReference type="RefSeq" id="WP_180154365.1">
    <property type="nucleotide sequence ID" value="NZ_JACCEM010000003.1"/>
</dbReference>
<evidence type="ECO:0000256" key="1">
    <source>
        <dbReference type="ARBA" id="ARBA00000085"/>
    </source>
</evidence>
<dbReference type="Pfam" id="PF00512">
    <property type="entry name" value="HisKA"/>
    <property type="match status" value="1"/>
</dbReference>
<dbReference type="PROSITE" id="PS50110">
    <property type="entry name" value="RESPONSE_REGULATORY"/>
    <property type="match status" value="1"/>
</dbReference>
<sequence>MSSPAPASSIIDINLDSLTQLDEVYRYRLLVEAVQDYAIYLLDPDGYVRTWNLGAQRFKGYAPSEIIGKHFSCFYTEEDRAAGLPARALDVAAREGRFESEGWRVRKDGTRFWTSAVIDAIRNTHGTLIGFAKITRDITGQKQAAEELQLARESLHQAQKMEAIGRLTGGVAHDFNNLLTVIRGAAEMLRNTNLPAAKRMRYVDAIAKTADRAAHLTKQLLAYARQQPLHPTTFEVGRCIECMKELFRATTGSSIELLYSLPARPCYVCADANQLETALLNIVINARDAMPDGGRLTIDVSTVKFLPATDHDPATPGEHVAIRVTDTGTGMPADVRDRIFEPFYTTKPPGRGTGLGLSQVIGFVTQSGGRVDVSSDEGAGTSFTLYLPLAEPAGYEDLISSGTDDLSWLKPVQYRILVVEDNKDVGEIVSSMLNDMGQRSTLVNSGGAALDALQNEGGAFDLVLTDIVMPEMSGLELARTIKTRWPKVKVMLATGCNPALSRADAGSFDLLHKPYSKEALVQVIESLKTRQA</sequence>
<comment type="catalytic activity">
    <reaction evidence="1">
        <text>ATP + protein L-histidine = ADP + protein N-phospho-L-histidine.</text>
        <dbReference type="EC" id="2.7.13.3"/>
    </reaction>
</comment>
<evidence type="ECO:0000259" key="6">
    <source>
        <dbReference type="PROSITE" id="PS50110"/>
    </source>
</evidence>
<dbReference type="CDD" id="cd17546">
    <property type="entry name" value="REC_hyHK_CKI1_RcsC-like"/>
    <property type="match status" value="1"/>
</dbReference>
<dbReference type="Gene3D" id="3.40.50.2300">
    <property type="match status" value="1"/>
</dbReference>
<evidence type="ECO:0000256" key="3">
    <source>
        <dbReference type="ARBA" id="ARBA00022553"/>
    </source>
</evidence>
<dbReference type="Pfam" id="PF00072">
    <property type="entry name" value="Response_reg"/>
    <property type="match status" value="1"/>
</dbReference>
<keyword evidence="3 4" id="KW-0597">Phosphoprotein</keyword>
<dbReference type="EMBL" id="JACCEM010000003">
    <property type="protein sequence ID" value="NYT49077.1"/>
    <property type="molecule type" value="Genomic_DNA"/>
</dbReference>
<dbReference type="InterPro" id="IPR000014">
    <property type="entry name" value="PAS"/>
</dbReference>
<feature type="domain" description="Histidine kinase" evidence="5">
    <location>
        <begin position="170"/>
        <end position="391"/>
    </location>
</feature>
<dbReference type="NCBIfam" id="TIGR00229">
    <property type="entry name" value="sensory_box"/>
    <property type="match status" value="1"/>
</dbReference>
<dbReference type="Proteomes" id="UP000559809">
    <property type="component" value="Unassembled WGS sequence"/>
</dbReference>
<dbReference type="InterPro" id="IPR035965">
    <property type="entry name" value="PAS-like_dom_sf"/>
</dbReference>
<feature type="domain" description="PAC" evidence="8">
    <location>
        <begin position="98"/>
        <end position="150"/>
    </location>
</feature>
<evidence type="ECO:0000256" key="4">
    <source>
        <dbReference type="PROSITE-ProRule" id="PRU00169"/>
    </source>
</evidence>
<gene>
    <name evidence="9" type="ORF">H0A72_07100</name>
</gene>
<dbReference type="SMART" id="SM00448">
    <property type="entry name" value="REC"/>
    <property type="match status" value="1"/>
</dbReference>
<comment type="caution">
    <text evidence="9">The sequence shown here is derived from an EMBL/GenBank/DDBJ whole genome shotgun (WGS) entry which is preliminary data.</text>
</comment>
<dbReference type="CDD" id="cd00082">
    <property type="entry name" value="HisKA"/>
    <property type="match status" value="1"/>
</dbReference>
<keyword evidence="10" id="KW-1185">Reference proteome</keyword>
<dbReference type="PROSITE" id="PS50109">
    <property type="entry name" value="HIS_KIN"/>
    <property type="match status" value="1"/>
</dbReference>
<accession>A0A853FYA5</accession>
<dbReference type="InterPro" id="IPR003594">
    <property type="entry name" value="HATPase_dom"/>
</dbReference>
<dbReference type="Gene3D" id="3.30.450.20">
    <property type="entry name" value="PAS domain"/>
    <property type="match status" value="1"/>
</dbReference>
<dbReference type="PANTHER" id="PTHR43065:SF49">
    <property type="entry name" value="HISTIDINE KINASE"/>
    <property type="match status" value="1"/>
</dbReference>
<evidence type="ECO:0000256" key="2">
    <source>
        <dbReference type="ARBA" id="ARBA00012438"/>
    </source>
</evidence>